<dbReference type="SUPFAM" id="SSF56935">
    <property type="entry name" value="Porins"/>
    <property type="match status" value="1"/>
</dbReference>
<feature type="signal peptide" evidence="1">
    <location>
        <begin position="1"/>
        <end position="21"/>
    </location>
</feature>
<evidence type="ECO:0000313" key="3">
    <source>
        <dbReference type="Proteomes" id="UP000830401"/>
    </source>
</evidence>
<name>A0ABY4G573_9BACT</name>
<dbReference type="Gene3D" id="2.40.160.60">
    <property type="entry name" value="Outer membrane protein transport protein (OMPP1/FadL/TodX)"/>
    <property type="match status" value="1"/>
</dbReference>
<dbReference type="EMBL" id="CP095061">
    <property type="protein sequence ID" value="UOQ66044.1"/>
    <property type="molecule type" value="Genomic_DNA"/>
</dbReference>
<dbReference type="RefSeq" id="WP_245120023.1">
    <property type="nucleotide sequence ID" value="NZ_CP095061.1"/>
</dbReference>
<accession>A0ABY4G573</accession>
<evidence type="ECO:0000313" key="2">
    <source>
        <dbReference type="EMBL" id="UOQ66044.1"/>
    </source>
</evidence>
<dbReference type="Proteomes" id="UP000830401">
    <property type="component" value="Chromosome"/>
</dbReference>
<gene>
    <name evidence="2" type="ORF">MUN86_21440</name>
</gene>
<reference evidence="2" key="1">
    <citation type="submission" date="2022-04" db="EMBL/GenBank/DDBJ databases">
        <title>Hymenobacter sp. isolated from the air.</title>
        <authorList>
            <person name="Won M."/>
            <person name="Lee C.-M."/>
            <person name="Woen H.-Y."/>
            <person name="Kwon S.-W."/>
        </authorList>
    </citation>
    <scope>NUCLEOTIDE SEQUENCE</scope>
    <source>
        <strain evidence="2">5420S-77</strain>
    </source>
</reference>
<proteinExistence type="predicted"/>
<protein>
    <recommendedName>
        <fullName evidence="4">Aromatic hydrocarbon degradation protein</fullName>
    </recommendedName>
</protein>
<evidence type="ECO:0008006" key="4">
    <source>
        <dbReference type="Google" id="ProtNLM"/>
    </source>
</evidence>
<keyword evidence="1" id="KW-0732">Signal</keyword>
<sequence>MKNLKYWLAVALLSPASHSFAQYATDALRFSQTQPSGTARSLGVGGANVAVGSDLGNLVTNPAGLGLFQRSEVSFTPGVGIGNTDSQVYGTTTTDGRNSVHVANFGVAFANRRPDTDNSPWRGGTLAIGLNRINDFNQSFRYRGSFAGGPSRAGSNILNYFNRGITVEQANDFDDLAYEAFLTEEDPKGRYVPSDYDQARLGSLNQDETVLTTGSQTQFDIGYGASYRDRLYIGGAIGIVSTRFNSTSTLTATDPSPANGQIEGTNFGSLTYREVLETRGSGINARIGAIYRVNDAVRVGASVQTPTLHSLSETYSSSLNVVYDTPITIEGKTYSSGNAATDPGTFDYRLTSPFRASGGAAVVIGKHGFLSGDVEYVNYGQARLNNDNTNDAGASSVYDFGDDNDDVKALYQSAVNLRLGGELRYDIFRFRAGFAHYGDPYKANTRDRSQSYYTGGVGLRQKNFFLDLAGVYNTAKRYYNPYVMPRLEDTPEVVVDANRFTTTITAGFLF</sequence>
<feature type="chain" id="PRO_5046879405" description="Aromatic hydrocarbon degradation protein" evidence="1">
    <location>
        <begin position="22"/>
        <end position="510"/>
    </location>
</feature>
<organism evidence="2 3">
    <name type="scientific">Hymenobacter volaticus</name>
    <dbReference type="NCBI Taxonomy" id="2932254"/>
    <lineage>
        <taxon>Bacteria</taxon>
        <taxon>Pseudomonadati</taxon>
        <taxon>Bacteroidota</taxon>
        <taxon>Cytophagia</taxon>
        <taxon>Cytophagales</taxon>
        <taxon>Hymenobacteraceae</taxon>
        <taxon>Hymenobacter</taxon>
    </lineage>
</organism>
<evidence type="ECO:0000256" key="1">
    <source>
        <dbReference type="SAM" id="SignalP"/>
    </source>
</evidence>
<keyword evidence="3" id="KW-1185">Reference proteome</keyword>